<evidence type="ECO:0000256" key="2">
    <source>
        <dbReference type="ARBA" id="ARBA00022475"/>
    </source>
</evidence>
<evidence type="ECO:0000259" key="5">
    <source>
        <dbReference type="PROSITE" id="PS50893"/>
    </source>
</evidence>
<dbReference type="Gene3D" id="3.40.50.300">
    <property type="entry name" value="P-loop containing nucleotide triphosphate hydrolases"/>
    <property type="match status" value="1"/>
</dbReference>
<dbReference type="CDD" id="cd03301">
    <property type="entry name" value="ABC_MalK_N"/>
    <property type="match status" value="1"/>
</dbReference>
<dbReference type="PROSITE" id="PS00211">
    <property type="entry name" value="ABC_TRANSPORTER_1"/>
    <property type="match status" value="1"/>
</dbReference>
<dbReference type="InterPro" id="IPR008995">
    <property type="entry name" value="Mo/tungstate-bd_C_term_dom"/>
</dbReference>
<dbReference type="RefSeq" id="WP_275683665.1">
    <property type="nucleotide sequence ID" value="NZ_JAJLJH010000005.1"/>
</dbReference>
<gene>
    <name evidence="6" type="primary">ugpC</name>
    <name evidence="6" type="ORF">LPC04_18120</name>
</gene>
<dbReference type="FunFam" id="3.40.50.300:FF:000042">
    <property type="entry name" value="Maltose/maltodextrin ABC transporter, ATP-binding protein"/>
    <property type="match status" value="1"/>
</dbReference>
<dbReference type="PROSITE" id="PS50893">
    <property type="entry name" value="ABC_TRANSPORTER_2"/>
    <property type="match status" value="1"/>
</dbReference>
<keyword evidence="3" id="KW-0547">Nucleotide-binding</keyword>
<dbReference type="Gene3D" id="2.40.50.100">
    <property type="match status" value="1"/>
</dbReference>
<keyword evidence="4 6" id="KW-0067">ATP-binding</keyword>
<dbReference type="GO" id="GO:0055052">
    <property type="term" value="C:ATP-binding cassette (ABC) transporter complex, substrate-binding subunit-containing"/>
    <property type="evidence" value="ECO:0007669"/>
    <property type="project" value="TreeGrafter"/>
</dbReference>
<evidence type="ECO:0000313" key="7">
    <source>
        <dbReference type="Proteomes" id="UP001139353"/>
    </source>
</evidence>
<keyword evidence="2" id="KW-0472">Membrane</keyword>
<dbReference type="GO" id="GO:0005524">
    <property type="term" value="F:ATP binding"/>
    <property type="evidence" value="ECO:0007669"/>
    <property type="project" value="UniProtKB-KW"/>
</dbReference>
<keyword evidence="7" id="KW-1185">Reference proteome</keyword>
<proteinExistence type="predicted"/>
<dbReference type="AlphaFoldDB" id="A0A9X1YMF5"/>
<dbReference type="InterPro" id="IPR027417">
    <property type="entry name" value="P-loop_NTPase"/>
</dbReference>
<dbReference type="PANTHER" id="PTHR43875">
    <property type="entry name" value="MALTODEXTRIN IMPORT ATP-BINDING PROTEIN MSMX"/>
    <property type="match status" value="1"/>
</dbReference>
<dbReference type="InterPro" id="IPR003593">
    <property type="entry name" value="AAA+_ATPase"/>
</dbReference>
<organism evidence="6 7">
    <name type="scientific">Scleromatobacter humisilvae</name>
    <dbReference type="NCBI Taxonomy" id="2897159"/>
    <lineage>
        <taxon>Bacteria</taxon>
        <taxon>Pseudomonadati</taxon>
        <taxon>Pseudomonadota</taxon>
        <taxon>Betaproteobacteria</taxon>
        <taxon>Burkholderiales</taxon>
        <taxon>Sphaerotilaceae</taxon>
        <taxon>Scleromatobacter</taxon>
    </lineage>
</organism>
<dbReference type="InterPro" id="IPR012340">
    <property type="entry name" value="NA-bd_OB-fold"/>
</dbReference>
<dbReference type="PANTHER" id="PTHR43875:SF3">
    <property type="entry name" value="MALTOSE_MALTODEXTRIN IMPORT ATP-BINDING PROTEIN MALK"/>
    <property type="match status" value="1"/>
</dbReference>
<feature type="domain" description="ABC transporter" evidence="5">
    <location>
        <begin position="4"/>
        <end position="234"/>
    </location>
</feature>
<accession>A0A9X1YMF5</accession>
<dbReference type="SUPFAM" id="SSF52540">
    <property type="entry name" value="P-loop containing nucleoside triphosphate hydrolases"/>
    <property type="match status" value="1"/>
</dbReference>
<dbReference type="Gene3D" id="2.40.50.140">
    <property type="entry name" value="Nucleic acid-binding proteins"/>
    <property type="match status" value="1"/>
</dbReference>
<dbReference type="InterPro" id="IPR047641">
    <property type="entry name" value="ABC_transpr_MalK/UgpC-like"/>
</dbReference>
<dbReference type="InterPro" id="IPR003439">
    <property type="entry name" value="ABC_transporter-like_ATP-bd"/>
</dbReference>
<dbReference type="EMBL" id="JAJLJH010000005">
    <property type="protein sequence ID" value="MCK9687625.1"/>
    <property type="molecule type" value="Genomic_DNA"/>
</dbReference>
<dbReference type="InterPro" id="IPR017871">
    <property type="entry name" value="ABC_transporter-like_CS"/>
</dbReference>
<evidence type="ECO:0000256" key="1">
    <source>
        <dbReference type="ARBA" id="ARBA00022448"/>
    </source>
</evidence>
<evidence type="ECO:0000256" key="3">
    <source>
        <dbReference type="ARBA" id="ARBA00022741"/>
    </source>
</evidence>
<reference evidence="6" key="1">
    <citation type="submission" date="2021-11" db="EMBL/GenBank/DDBJ databases">
        <title>BS-T2-15 a new species belonging to the Comamonadaceae family isolated from the soil of a French oak forest.</title>
        <authorList>
            <person name="Mieszkin S."/>
            <person name="Alain K."/>
        </authorList>
    </citation>
    <scope>NUCLEOTIDE SEQUENCE</scope>
    <source>
        <strain evidence="6">BS-T2-15</strain>
    </source>
</reference>
<comment type="caution">
    <text evidence="6">The sequence shown here is derived from an EMBL/GenBank/DDBJ whole genome shotgun (WGS) entry which is preliminary data.</text>
</comment>
<name>A0A9X1YMF5_9BURK</name>
<evidence type="ECO:0000256" key="4">
    <source>
        <dbReference type="ARBA" id="ARBA00022840"/>
    </source>
</evidence>
<dbReference type="GO" id="GO:0015423">
    <property type="term" value="F:ABC-type maltose transporter activity"/>
    <property type="evidence" value="ECO:0007669"/>
    <property type="project" value="TreeGrafter"/>
</dbReference>
<dbReference type="Proteomes" id="UP001139353">
    <property type="component" value="Unassembled WGS sequence"/>
</dbReference>
<sequence>MAQVRLTNVSKSYGSSQVLHGIDLHIADGELVVLVGPSGCGKSTLLRMICGLEPITAGELRIDDQVVNDLPPARRGIAMVFQSYALYPHMTVRGNMAFGLQIAGASRAERDARILAAAKALHIDHLLDRRPRELSGGQRQRVAIGRAIVREPRLFLFDEPLSNLDAALRVKTRIELARLHRELAATMIYVTHDQVEAMTLGDRIVVMHEGRIQQAGSPLELYEHPANRFVASFIGSPTINLVPATTQACSAAGARVEVHAGCVADVPVDAASLAPGQRVEIGIRPEHLRVADGNAPSADIRFGGEITLIEQLGESHLLYVRCADGLELVARASGHTRLRLGDRIGLVADPAVLHAFDAEGRACKRRTATT</sequence>
<protein>
    <submittedName>
        <fullName evidence="6">Sn-glycerol-3-phosphate ABC transporter ATP-binding protein UgpC</fullName>
    </submittedName>
</protein>
<keyword evidence="2" id="KW-1003">Cell membrane</keyword>
<dbReference type="InterPro" id="IPR015855">
    <property type="entry name" value="ABC_transpr_MalK-like"/>
</dbReference>
<keyword evidence="1" id="KW-0813">Transport</keyword>
<dbReference type="GO" id="GO:1990060">
    <property type="term" value="C:maltose transport complex"/>
    <property type="evidence" value="ECO:0007669"/>
    <property type="project" value="TreeGrafter"/>
</dbReference>
<dbReference type="NCBIfam" id="NF008653">
    <property type="entry name" value="PRK11650.1"/>
    <property type="match status" value="1"/>
</dbReference>
<dbReference type="Pfam" id="PF08402">
    <property type="entry name" value="TOBE_2"/>
    <property type="match status" value="1"/>
</dbReference>
<dbReference type="SMART" id="SM00382">
    <property type="entry name" value="AAA"/>
    <property type="match status" value="1"/>
</dbReference>
<dbReference type="Pfam" id="PF00005">
    <property type="entry name" value="ABC_tran"/>
    <property type="match status" value="1"/>
</dbReference>
<dbReference type="GO" id="GO:0016887">
    <property type="term" value="F:ATP hydrolysis activity"/>
    <property type="evidence" value="ECO:0007669"/>
    <property type="project" value="InterPro"/>
</dbReference>
<dbReference type="InterPro" id="IPR013611">
    <property type="entry name" value="Transp-assoc_OB_typ2"/>
</dbReference>
<evidence type="ECO:0000313" key="6">
    <source>
        <dbReference type="EMBL" id="MCK9687625.1"/>
    </source>
</evidence>
<dbReference type="SUPFAM" id="SSF50331">
    <property type="entry name" value="MOP-like"/>
    <property type="match status" value="1"/>
</dbReference>